<reference evidence="13" key="1">
    <citation type="submission" date="2016-07" db="EMBL/GenBank/DDBJ databases">
        <authorList>
            <person name="Florea S."/>
            <person name="Webb J.S."/>
            <person name="Jaromczyk J."/>
            <person name="Schardl C.L."/>
        </authorList>
    </citation>
    <scope>NUCLEOTIDE SEQUENCE [LARGE SCALE GENOMIC DNA]</scope>
    <source>
        <strain evidence="13">IPBSL-7</strain>
    </source>
</reference>
<keyword evidence="7 12" id="KW-0436">Ligase</keyword>
<dbReference type="InterPro" id="IPR036615">
    <property type="entry name" value="Mur_ligase_C_dom_sf"/>
</dbReference>
<feature type="binding site" evidence="7">
    <location>
        <position position="195"/>
    </location>
    <ligand>
        <name>UDP-N-acetyl-alpha-D-muramoyl-L-alanyl-D-glutamate</name>
        <dbReference type="ChEBI" id="CHEBI:83900"/>
    </ligand>
</feature>
<feature type="binding site" evidence="7">
    <location>
        <position position="38"/>
    </location>
    <ligand>
        <name>UDP-N-acetyl-alpha-D-muramoyl-L-alanyl-D-glutamate</name>
        <dbReference type="ChEBI" id="CHEBI:83900"/>
    </ligand>
</feature>
<dbReference type="GO" id="GO:0009252">
    <property type="term" value="P:peptidoglycan biosynthetic process"/>
    <property type="evidence" value="ECO:0007669"/>
    <property type="project" value="UniProtKB-UniRule"/>
</dbReference>
<keyword evidence="4 7" id="KW-0573">Peptidoglycan synthesis</keyword>
<feature type="binding site" evidence="7">
    <location>
        <position position="397"/>
    </location>
    <ligand>
        <name>meso-2,6-diaminopimelate</name>
        <dbReference type="ChEBI" id="CHEBI:57791"/>
    </ligand>
</feature>
<organism evidence="12 13">
    <name type="scientific">Tessaracoccus lapidicaptus</name>
    <dbReference type="NCBI Taxonomy" id="1427523"/>
    <lineage>
        <taxon>Bacteria</taxon>
        <taxon>Bacillati</taxon>
        <taxon>Actinomycetota</taxon>
        <taxon>Actinomycetes</taxon>
        <taxon>Propionibacteriales</taxon>
        <taxon>Propionibacteriaceae</taxon>
        <taxon>Tessaracoccus</taxon>
    </lineage>
</organism>
<feature type="domain" description="Mur ligase C-terminal" evidence="10">
    <location>
        <begin position="349"/>
        <end position="478"/>
    </location>
</feature>
<dbReference type="Gene3D" id="3.40.1190.10">
    <property type="entry name" value="Mur-like, catalytic domain"/>
    <property type="match status" value="1"/>
</dbReference>
<dbReference type="HAMAP" id="MF_00208">
    <property type="entry name" value="MurE"/>
    <property type="match status" value="1"/>
</dbReference>
<dbReference type="GO" id="GO:0051301">
    <property type="term" value="P:cell division"/>
    <property type="evidence" value="ECO:0007669"/>
    <property type="project" value="UniProtKB-KW"/>
</dbReference>
<dbReference type="NCBIfam" id="NF001126">
    <property type="entry name" value="PRK00139.1-4"/>
    <property type="match status" value="1"/>
</dbReference>
<protein>
    <recommendedName>
        <fullName evidence="7">UDP-N-acetylmuramoyl-L-alanyl-D-glutamate--2,6-diaminopimelate ligase</fullName>
        <ecNumber evidence="7">6.3.2.13</ecNumber>
    </recommendedName>
    <alternativeName>
        <fullName evidence="7">Meso-A2pm-adding enzyme</fullName>
    </alternativeName>
    <alternativeName>
        <fullName evidence="7">Meso-diaminopimelate-adding enzyme</fullName>
    </alternativeName>
    <alternativeName>
        <fullName evidence="7">UDP-MurNAc-L-Ala-D-Glu:meso-diaminopimelate ligase</fullName>
    </alternativeName>
    <alternativeName>
        <fullName evidence="7">UDP-MurNAc-tripeptide synthetase</fullName>
    </alternativeName>
    <alternativeName>
        <fullName evidence="7">UDP-N-acetylmuramyl-tripeptide synthetase</fullName>
    </alternativeName>
</protein>
<feature type="short sequence motif" description="Meso-diaminopimelate recognition motif" evidence="7">
    <location>
        <begin position="421"/>
        <end position="424"/>
    </location>
</feature>
<dbReference type="SUPFAM" id="SSF53623">
    <property type="entry name" value="MurD-like peptide ligases, catalytic domain"/>
    <property type="match status" value="1"/>
</dbReference>
<dbReference type="InterPro" id="IPR004101">
    <property type="entry name" value="Mur_ligase_C"/>
</dbReference>
<comment type="caution">
    <text evidence="7">Lacks conserved residue(s) required for the propagation of feature annotation.</text>
</comment>
<feature type="binding site" evidence="7">
    <location>
        <position position="480"/>
    </location>
    <ligand>
        <name>meso-2,6-diaminopimelate</name>
        <dbReference type="ChEBI" id="CHEBI:57791"/>
    </ligand>
</feature>
<dbReference type="InterPro" id="IPR005761">
    <property type="entry name" value="UDP-N-AcMur-Glu-dNH2Pim_ligase"/>
</dbReference>
<evidence type="ECO:0000256" key="1">
    <source>
        <dbReference type="ARBA" id="ARBA00005898"/>
    </source>
</evidence>
<dbReference type="InterPro" id="IPR036565">
    <property type="entry name" value="Mur-like_cat_sf"/>
</dbReference>
<keyword evidence="7" id="KW-0067">ATP-binding</keyword>
<comment type="function">
    <text evidence="7">Catalyzes the addition of meso-diaminopimelic acid to the nucleotide precursor UDP-N-acetylmuramoyl-L-alanyl-D-glutamate (UMAG) in the biosynthesis of bacterial cell-wall peptidoglycan.</text>
</comment>
<dbReference type="GO" id="GO:0000287">
    <property type="term" value="F:magnesium ion binding"/>
    <property type="evidence" value="ECO:0007669"/>
    <property type="project" value="UniProtKB-UniRule"/>
</dbReference>
<comment type="similarity">
    <text evidence="1 7">Belongs to the MurCDEF family. MurE subfamily.</text>
</comment>
<dbReference type="GO" id="GO:0008765">
    <property type="term" value="F:UDP-N-acetylmuramoylalanyl-D-glutamate-2,6-diaminopimelate ligase activity"/>
    <property type="evidence" value="ECO:0007669"/>
    <property type="project" value="UniProtKB-UniRule"/>
</dbReference>
<keyword evidence="13" id="KW-1185">Reference proteome</keyword>
<dbReference type="UniPathway" id="UPA00219"/>
<evidence type="ECO:0000259" key="10">
    <source>
        <dbReference type="Pfam" id="PF02875"/>
    </source>
</evidence>
<dbReference type="GO" id="GO:0005524">
    <property type="term" value="F:ATP binding"/>
    <property type="evidence" value="ECO:0007669"/>
    <property type="project" value="UniProtKB-UniRule"/>
</dbReference>
<proteinExistence type="inferred from homology"/>
<dbReference type="Gene3D" id="3.40.1390.10">
    <property type="entry name" value="MurE/MurF, N-terminal domain"/>
    <property type="match status" value="1"/>
</dbReference>
<name>A0A1C0AI12_9ACTN</name>
<dbReference type="InterPro" id="IPR013221">
    <property type="entry name" value="Mur_ligase_cen"/>
</dbReference>
<dbReference type="AlphaFoldDB" id="A0A1C0AI12"/>
<gene>
    <name evidence="7" type="primary">murE</name>
    <name evidence="12" type="ORF">BCR15_08665</name>
</gene>
<dbReference type="NCBIfam" id="NF001124">
    <property type="entry name" value="PRK00139.1-2"/>
    <property type="match status" value="1"/>
</dbReference>
<evidence type="ECO:0000313" key="13">
    <source>
        <dbReference type="Proteomes" id="UP000093501"/>
    </source>
</evidence>
<dbReference type="GO" id="GO:0071555">
    <property type="term" value="P:cell wall organization"/>
    <property type="evidence" value="ECO:0007669"/>
    <property type="project" value="UniProtKB-KW"/>
</dbReference>
<evidence type="ECO:0000256" key="7">
    <source>
        <dbReference type="HAMAP-Rule" id="MF_00208"/>
    </source>
</evidence>
<keyword evidence="5 7" id="KW-0131">Cell cycle</keyword>
<feature type="binding site" evidence="7">
    <location>
        <position position="476"/>
    </location>
    <ligand>
        <name>meso-2,6-diaminopimelate</name>
        <dbReference type="ChEBI" id="CHEBI:57791"/>
    </ligand>
</feature>
<feature type="binding site" evidence="7">
    <location>
        <position position="203"/>
    </location>
    <ligand>
        <name>UDP-N-acetyl-alpha-D-muramoyl-L-alanyl-D-glutamate</name>
        <dbReference type="ChEBI" id="CHEBI:83900"/>
    </ligand>
</feature>
<keyword evidence="7" id="KW-0547">Nucleotide-binding</keyword>
<evidence type="ECO:0000256" key="6">
    <source>
        <dbReference type="ARBA" id="ARBA00023316"/>
    </source>
</evidence>
<dbReference type="GO" id="GO:0005737">
    <property type="term" value="C:cytoplasm"/>
    <property type="evidence" value="ECO:0007669"/>
    <property type="project" value="UniProtKB-SubCell"/>
</dbReference>
<keyword evidence="7" id="KW-0460">Magnesium</keyword>
<feature type="binding site" evidence="7">
    <location>
        <begin position="123"/>
        <end position="129"/>
    </location>
    <ligand>
        <name>ATP</name>
        <dbReference type="ChEBI" id="CHEBI:30616"/>
    </ligand>
</feature>
<dbReference type="Proteomes" id="UP000093501">
    <property type="component" value="Unassembled WGS sequence"/>
</dbReference>
<evidence type="ECO:0000256" key="4">
    <source>
        <dbReference type="ARBA" id="ARBA00022984"/>
    </source>
</evidence>
<dbReference type="EC" id="6.3.2.13" evidence="7"/>
<feature type="binding site" evidence="7">
    <location>
        <position position="40"/>
    </location>
    <ligand>
        <name>UDP-N-acetyl-alpha-D-muramoyl-L-alanyl-D-glutamate</name>
        <dbReference type="ChEBI" id="CHEBI:83900"/>
    </ligand>
</feature>
<dbReference type="RefSeq" id="WP_068752468.1">
    <property type="nucleotide sequence ID" value="NZ_LR214441.1"/>
</dbReference>
<dbReference type="Pfam" id="PF08245">
    <property type="entry name" value="Mur_ligase_M"/>
    <property type="match status" value="1"/>
</dbReference>
<evidence type="ECO:0000256" key="3">
    <source>
        <dbReference type="ARBA" id="ARBA00022960"/>
    </source>
</evidence>
<dbReference type="EMBL" id="MBQD01000025">
    <property type="protein sequence ID" value="OCL31691.1"/>
    <property type="molecule type" value="Genomic_DNA"/>
</dbReference>
<dbReference type="InterPro" id="IPR035911">
    <property type="entry name" value="MurE/MurF_N"/>
</dbReference>
<dbReference type="SUPFAM" id="SSF53244">
    <property type="entry name" value="MurD-like peptide ligases, peptide-binding domain"/>
    <property type="match status" value="1"/>
</dbReference>
<comment type="subcellular location">
    <subcellularLocation>
        <location evidence="7 8">Cytoplasm</location>
    </subcellularLocation>
</comment>
<evidence type="ECO:0000256" key="8">
    <source>
        <dbReference type="RuleBase" id="RU004135"/>
    </source>
</evidence>
<feature type="binding site" evidence="7">
    <location>
        <begin position="421"/>
        <end position="424"/>
    </location>
    <ligand>
        <name>meso-2,6-diaminopimelate</name>
        <dbReference type="ChEBI" id="CHEBI:57791"/>
    </ligand>
</feature>
<comment type="cofactor">
    <cofactor evidence="7">
        <name>Mg(2+)</name>
        <dbReference type="ChEBI" id="CHEBI:18420"/>
    </cofactor>
</comment>
<dbReference type="SUPFAM" id="SSF63418">
    <property type="entry name" value="MurE/MurF N-terminal domain"/>
    <property type="match status" value="1"/>
</dbReference>
<evidence type="ECO:0000313" key="12">
    <source>
        <dbReference type="EMBL" id="OCL31691.1"/>
    </source>
</evidence>
<feature type="modified residue" description="N6-carboxylysine" evidence="7">
    <location>
        <position position="235"/>
    </location>
</feature>
<keyword evidence="6 7" id="KW-0961">Cell wall biogenesis/degradation</keyword>
<dbReference type="Pfam" id="PF02875">
    <property type="entry name" value="Mur_ligase_C"/>
    <property type="match status" value="1"/>
</dbReference>
<dbReference type="InterPro" id="IPR000713">
    <property type="entry name" value="Mur_ligase_N"/>
</dbReference>
<evidence type="ECO:0000259" key="11">
    <source>
        <dbReference type="Pfam" id="PF08245"/>
    </source>
</evidence>
<dbReference type="Pfam" id="PF01225">
    <property type="entry name" value="Mur_ligase"/>
    <property type="match status" value="1"/>
</dbReference>
<accession>A0A1C0AI12</accession>
<dbReference type="PANTHER" id="PTHR23135:SF4">
    <property type="entry name" value="UDP-N-ACETYLMURAMOYL-L-ALANYL-D-GLUTAMATE--2,6-DIAMINOPIMELATE LIGASE MURE HOMOLOG, CHLOROPLASTIC"/>
    <property type="match status" value="1"/>
</dbReference>
<keyword evidence="3 7" id="KW-0133">Cell shape</keyword>
<evidence type="ECO:0000256" key="5">
    <source>
        <dbReference type="ARBA" id="ARBA00023306"/>
    </source>
</evidence>
<dbReference type="NCBIfam" id="TIGR01085">
    <property type="entry name" value="murE"/>
    <property type="match status" value="1"/>
</dbReference>
<dbReference type="Gene3D" id="3.90.190.20">
    <property type="entry name" value="Mur ligase, C-terminal domain"/>
    <property type="match status" value="1"/>
</dbReference>
<keyword evidence="2 7" id="KW-0132">Cell division</keyword>
<evidence type="ECO:0000256" key="2">
    <source>
        <dbReference type="ARBA" id="ARBA00022618"/>
    </source>
</evidence>
<feature type="binding site" evidence="7">
    <location>
        <begin position="168"/>
        <end position="169"/>
    </location>
    <ligand>
        <name>UDP-N-acetyl-alpha-D-muramoyl-L-alanyl-D-glutamate</name>
        <dbReference type="ChEBI" id="CHEBI:83900"/>
    </ligand>
</feature>
<comment type="caution">
    <text evidence="12">The sequence shown here is derived from an EMBL/GenBank/DDBJ whole genome shotgun (WGS) entry which is preliminary data.</text>
</comment>
<comment type="catalytic activity">
    <reaction evidence="7">
        <text>UDP-N-acetyl-alpha-D-muramoyl-L-alanyl-D-glutamate + meso-2,6-diaminopimelate + ATP = UDP-N-acetyl-alpha-D-muramoyl-L-alanyl-gamma-D-glutamyl-meso-2,6-diaminopimelate + ADP + phosphate + H(+)</text>
        <dbReference type="Rhea" id="RHEA:23676"/>
        <dbReference type="ChEBI" id="CHEBI:15378"/>
        <dbReference type="ChEBI" id="CHEBI:30616"/>
        <dbReference type="ChEBI" id="CHEBI:43474"/>
        <dbReference type="ChEBI" id="CHEBI:57791"/>
        <dbReference type="ChEBI" id="CHEBI:83900"/>
        <dbReference type="ChEBI" id="CHEBI:83905"/>
        <dbReference type="ChEBI" id="CHEBI:456216"/>
        <dbReference type="EC" id="6.3.2.13"/>
    </reaction>
</comment>
<feature type="domain" description="Mur ligase central" evidence="11">
    <location>
        <begin position="121"/>
        <end position="327"/>
    </location>
</feature>
<comment type="PTM">
    <text evidence="7">Carboxylation is probably crucial for Mg(2+) binding and, consequently, for the gamma-phosphate positioning of ATP.</text>
</comment>
<evidence type="ECO:0000259" key="9">
    <source>
        <dbReference type="Pfam" id="PF01225"/>
    </source>
</evidence>
<feature type="domain" description="Mur ligase N-terminal catalytic" evidence="9">
    <location>
        <begin position="33"/>
        <end position="106"/>
    </location>
</feature>
<keyword evidence="7" id="KW-0963">Cytoplasm</keyword>
<sequence>MDSTLRPPDPPPALLAALLEGLDVAGDPASVAITGVTLDSRAVRPGWLYVALPGTSTHGAAFVPQAVAAGAAAVLTDAATAPSLTDAAVPVLAAADARHAAAVVAARCFGEPARDLTMLGVTGTNGKTTTVALLQAGLQAAGRLTGTIGTIGFRLGDEELRSARTTVTTPESPDLQALLAVMRDRGADAVALEVSSHALALARVDGIEFDVVGFLNLGRDHLDFHADLDDYFEAKARLFEPGRSTAAVVWTDDPKGREIAGRVADHGASRLITVGTSADARYVLTGYEPVAPLGGRATLLRDGEALELELTLPGEYNMIDAAVAFAMLEAVGVPAGEALAGLRTAQVPGRMQRVDLGPGAPLVVVDFAHTPQAVGAAVASLAGLGRVVTVLGCGGDRDPDKRPEMGAAAARGSDLTVITDDNPRTEDPARIRAQTLAGAEAALRPGAEVVEVAGRRAAIETALRGAGPDSVVAILGKGHERGQILADRIVDFDDVEEATLAWRRLSEEGASHAAAQHL</sequence>
<comment type="pathway">
    <text evidence="7 8">Cell wall biogenesis; peptidoglycan biosynthesis.</text>
</comment>
<dbReference type="PANTHER" id="PTHR23135">
    <property type="entry name" value="MUR LIGASE FAMILY MEMBER"/>
    <property type="match status" value="1"/>
</dbReference>
<dbReference type="GO" id="GO:0008360">
    <property type="term" value="P:regulation of cell shape"/>
    <property type="evidence" value="ECO:0007669"/>
    <property type="project" value="UniProtKB-KW"/>
</dbReference>